<evidence type="ECO:0000313" key="2">
    <source>
        <dbReference type="Proteomes" id="UP000696413"/>
    </source>
</evidence>
<proteinExistence type="predicted"/>
<gene>
    <name evidence="1" type="ORF">KL859_07475</name>
</gene>
<accession>A0ABS6HJG0</accession>
<dbReference type="SUPFAM" id="SSF89796">
    <property type="entry name" value="CoA-transferase family III (CaiB/BaiF)"/>
    <property type="match status" value="1"/>
</dbReference>
<dbReference type="Pfam" id="PF02515">
    <property type="entry name" value="CoA_transf_3"/>
    <property type="match status" value="1"/>
</dbReference>
<comment type="caution">
    <text evidence="1">The sequence shown here is derived from an EMBL/GenBank/DDBJ whole genome shotgun (WGS) entry which is preliminary data.</text>
</comment>
<dbReference type="InterPro" id="IPR023606">
    <property type="entry name" value="CoA-Trfase_III_dom_1_sf"/>
</dbReference>
<protein>
    <submittedName>
        <fullName evidence="1">CoA transferase</fullName>
    </submittedName>
</protein>
<sequence>MTAPVGVTDAVLGRAQQVADAFAAITAVELDARALLTGRAAMLGLRRQGRVSAGGATRLFVTRDGSWCALTLSRADDIAAVPALVQTDSPDADPWTAVENWAAVTDVRQVAERARLLGLPVAVLGESPAAGPRITELGPRSAGRSLAGQLVADLSSMWAGPLCGQLLRQAGATVVKVESPARPDGTRNGPSAFFDWMNHGKYSYAVDFDDTAALAALLGAADVVIESSRPAALARRGLGPEAVKIRPGRTWVRITGHGATGERAGWVAFGDDAAVSGGMVRNDPGTPVFVGDAIADPLTGLHAAYAVADSCARGGGELIEFAMSAVAALYAPLASMGDEVPAVAPGATPAGPVLGVDNDAVLRLIAERQSC</sequence>
<dbReference type="Proteomes" id="UP000696413">
    <property type="component" value="Unassembled WGS sequence"/>
</dbReference>
<reference evidence="1 2" key="1">
    <citation type="submission" date="2021-05" db="EMBL/GenBank/DDBJ databases">
        <title>Draft Genome Sequences of Clinical Respiratory Isolates of Mycobacterium goodii Recovered in Ireland.</title>
        <authorList>
            <person name="Flanagan P.R."/>
            <person name="Mok S."/>
            <person name="Roycroft E."/>
            <person name="Rogers T.R."/>
            <person name="Fitzgibbon M."/>
        </authorList>
    </citation>
    <scope>NUCLEOTIDE SEQUENCE [LARGE SCALE GENOMIC DNA]</scope>
    <source>
        <strain evidence="1 2">14IE55</strain>
    </source>
</reference>
<dbReference type="PANTHER" id="PTHR48229">
    <property type="entry name" value="CAIB/BAIF FAMILY ENZYME (AFU_ORTHOLOGUE AFUA_1G05360)-RELATED"/>
    <property type="match status" value="1"/>
</dbReference>
<dbReference type="GO" id="GO:0016740">
    <property type="term" value="F:transferase activity"/>
    <property type="evidence" value="ECO:0007669"/>
    <property type="project" value="UniProtKB-KW"/>
</dbReference>
<keyword evidence="1" id="KW-0808">Transferase</keyword>
<organism evidence="1 2">
    <name type="scientific">Mycolicibacterium goodii</name>
    <name type="common">Mycobacterium goodii</name>
    <dbReference type="NCBI Taxonomy" id="134601"/>
    <lineage>
        <taxon>Bacteria</taxon>
        <taxon>Bacillati</taxon>
        <taxon>Actinomycetota</taxon>
        <taxon>Actinomycetes</taxon>
        <taxon>Mycobacteriales</taxon>
        <taxon>Mycobacteriaceae</taxon>
        <taxon>Mycolicibacterium</taxon>
    </lineage>
</organism>
<dbReference type="InterPro" id="IPR052985">
    <property type="entry name" value="CoA-trans_III_biosynth/detox"/>
</dbReference>
<dbReference type="Gene3D" id="3.40.50.10540">
    <property type="entry name" value="Crotonobetainyl-coa:carnitine coa-transferase, domain 1"/>
    <property type="match status" value="1"/>
</dbReference>
<dbReference type="RefSeq" id="WP_214394611.1">
    <property type="nucleotide sequence ID" value="NZ_JAHBOL010000026.1"/>
</dbReference>
<dbReference type="InterPro" id="IPR003673">
    <property type="entry name" value="CoA-Trfase_fam_III"/>
</dbReference>
<dbReference type="PANTHER" id="PTHR48229:SF1">
    <property type="entry name" value="ALPHA METHYLACYL-COA RACEMASE-RELATED"/>
    <property type="match status" value="1"/>
</dbReference>
<evidence type="ECO:0000313" key="1">
    <source>
        <dbReference type="EMBL" id="MBU8822720.1"/>
    </source>
</evidence>
<keyword evidence="2" id="KW-1185">Reference proteome</keyword>
<dbReference type="EMBL" id="JAHBOM010000005">
    <property type="protein sequence ID" value="MBU8822720.1"/>
    <property type="molecule type" value="Genomic_DNA"/>
</dbReference>
<name>A0ABS6HJG0_MYCGD</name>